<evidence type="ECO:0000259" key="5">
    <source>
        <dbReference type="SMART" id="SM00560"/>
    </source>
</evidence>
<evidence type="ECO:0000313" key="7">
    <source>
        <dbReference type="Proteomes" id="UP000558997"/>
    </source>
</evidence>
<keyword evidence="1 4" id="KW-0732">Signal</keyword>
<dbReference type="Pfam" id="PF13385">
    <property type="entry name" value="Laminin_G_3"/>
    <property type="match status" value="3"/>
</dbReference>
<evidence type="ECO:0000256" key="1">
    <source>
        <dbReference type="ARBA" id="ARBA00022729"/>
    </source>
</evidence>
<keyword evidence="7" id="KW-1185">Reference proteome</keyword>
<feature type="domain" description="LamG-like jellyroll fold" evidence="5">
    <location>
        <begin position="785"/>
        <end position="928"/>
    </location>
</feature>
<evidence type="ECO:0000256" key="2">
    <source>
        <dbReference type="ARBA" id="ARBA00023157"/>
    </source>
</evidence>
<comment type="caution">
    <text evidence="6">The sequence shown here is derived from an EMBL/GenBank/DDBJ whole genome shotgun (WGS) entry which is preliminary data.</text>
</comment>
<evidence type="ECO:0000256" key="3">
    <source>
        <dbReference type="SAM" id="MobiDB-lite"/>
    </source>
</evidence>
<dbReference type="Gene3D" id="2.60.120.200">
    <property type="match status" value="3"/>
</dbReference>
<reference evidence="6 7" key="1">
    <citation type="submission" date="2020-08" db="EMBL/GenBank/DDBJ databases">
        <title>Sequencing the genomes of 1000 actinobacteria strains.</title>
        <authorList>
            <person name="Klenk H.-P."/>
        </authorList>
    </citation>
    <scope>NUCLEOTIDE SEQUENCE [LARGE SCALE GENOMIC DNA]</scope>
    <source>
        <strain evidence="6 7">DSM 17294</strain>
    </source>
</reference>
<feature type="domain" description="LamG-like jellyroll fold" evidence="5">
    <location>
        <begin position="1206"/>
        <end position="1348"/>
    </location>
</feature>
<dbReference type="PANTHER" id="PTHR46943">
    <property type="entry name" value="PENTRAXIN-RELATED PROTEIN PTX3"/>
    <property type="match status" value="1"/>
</dbReference>
<dbReference type="SUPFAM" id="SSF49899">
    <property type="entry name" value="Concanavalin A-like lectins/glucanases"/>
    <property type="match status" value="3"/>
</dbReference>
<accession>A0A841DQT7</accession>
<proteinExistence type="predicted"/>
<gene>
    <name evidence="6" type="ORF">HDA44_003580</name>
</gene>
<name>A0A841DQT7_9ACTN</name>
<dbReference type="Gene3D" id="2.60.40.10">
    <property type="entry name" value="Immunoglobulins"/>
    <property type="match status" value="1"/>
</dbReference>
<dbReference type="SMART" id="SM00560">
    <property type="entry name" value="LamGL"/>
    <property type="match status" value="2"/>
</dbReference>
<evidence type="ECO:0000256" key="4">
    <source>
        <dbReference type="SAM" id="SignalP"/>
    </source>
</evidence>
<organism evidence="6 7">
    <name type="scientific">Kribbella solani</name>
    <dbReference type="NCBI Taxonomy" id="236067"/>
    <lineage>
        <taxon>Bacteria</taxon>
        <taxon>Bacillati</taxon>
        <taxon>Actinomycetota</taxon>
        <taxon>Actinomycetes</taxon>
        <taxon>Propionibacteriales</taxon>
        <taxon>Kribbellaceae</taxon>
        <taxon>Kribbella</taxon>
    </lineage>
</organism>
<dbReference type="InterPro" id="IPR013320">
    <property type="entry name" value="ConA-like_dom_sf"/>
</dbReference>
<dbReference type="InterPro" id="IPR013783">
    <property type="entry name" value="Ig-like_fold"/>
</dbReference>
<dbReference type="PANTHER" id="PTHR46943:SF1">
    <property type="entry name" value="PENTRAXIN-RELATED PROTEIN PTX3"/>
    <property type="match status" value="1"/>
</dbReference>
<protein>
    <recommendedName>
        <fullName evidence="5">LamG-like jellyroll fold domain-containing protein</fullName>
    </recommendedName>
</protein>
<feature type="chain" id="PRO_5032428707" description="LamG-like jellyroll fold domain-containing protein" evidence="4">
    <location>
        <begin position="33"/>
        <end position="1362"/>
    </location>
</feature>
<feature type="region of interest" description="Disordered" evidence="3">
    <location>
        <begin position="258"/>
        <end position="291"/>
    </location>
</feature>
<feature type="signal peptide" evidence="4">
    <location>
        <begin position="1"/>
        <end position="32"/>
    </location>
</feature>
<dbReference type="Proteomes" id="UP000558997">
    <property type="component" value="Unassembled WGS sequence"/>
</dbReference>
<keyword evidence="2" id="KW-1015">Disulfide bond</keyword>
<sequence>MFGPRWLSPARWIAALLLAVALVATVAVPARAGDEPPDGDLPLPECPAFTGDPSAADELEAYKLALACGVNIEVMSLRDVDRQAYATPAGLLDTQIAVEPYWVQNAAGAWVDIDPGFVARPDGSAQAAATVIRVETGAGGTAPFVTATDADSGALSLTWPKGSLPKPVLNGAVATYPNVLPDVDLAVQAEAVGFSWVLVVKTAEAAKNPELATIRVGITTTGLTVAEDPEGTGSGRVDVLDASGNVVFEAGQGIMWDSSTAGTARSPRPASTTPTATPTTTGADPGRIGEVDVRKTGTGLTLTPDPKLLADPGLTFPLYIDPPFTSTRKAWANVFQGRASTGWTGDTSWPRSGGMRVGRDTWSTCGDGCGLWRSVIKLDIGKLNGKYIASASVNMLQTHTGGCANQGLQLWRTAEISNGTSWNGVDWLYGDPLQSKSVPSSNTTGCSGKSDEWVEFDGANVKKRVQSAADHKYDAISFGLRSSDEGSRDAWRRIKTSTVKLHVTYYIYPPHPDRLTVDGAGCDPTESGSPWVNERYPVFSARARSSESESVYLRFRVRKVAEETNFFWYRTPAPIAAGATHAKKTTTALPDGPYKWQARSDSRQTEAVNSGYTGYCYFKVDATTPTVPVVTGPTGAVTEGTTVSLPISATDPLVNGSRSGLNRFEYSWNTDTFDQQVASTGTATIKRQAVAAGRHVLYVRAVDNAGNKSSHKVFTFFAGRNIPATPMAAWRLGGDLVDDTAHGKNLTVRTGTPGFATDPGDPANTAVKFGGNDCLSGPTTIRTDAAFTVALSVRMDAISGSGYSKVLAQGNASHSMFQIQHNSTDNRWSFSLVDAPGDTYGWKSVSIASPVALGKWLRIVATYDPDAGLSRLYFNGTQVGELPVSFTPWNATTFFSLGCLPTASGRAAHGFTGAVDNVGLWQGLLTAADIKAGAVLPAGEVARWELRGDGTDSSGFDRGLTLPASAEPDFDPFGRPDGALVLDGQSCATTNPPIAPSDAPFGIGAWVKPARLTGGRQVLFSQSGSAGAGFAMMITADGKWELGAVSQLGTATMAPRSAGSYTPPKLGWQYVEFQYHGDGQWVVSVDGGRGQSWSRGVPGIANAPLKVGCLDTGTGPRDGFEGMLHDVQVWRGIKPVTSPRTSPPAELASWWALEESGADESGNGRNLSFSAEPRFNDGWWDNPDSALELTGSSHAATATPVVGTDTSFTVGAWVRLDSLGADQTVLSAAGANTTGFALRFNASEQRFEFGMASQDAGTDVTYGWARGGPAPVVGTWYFLVGSFDLRTKATRLYVDGAQVAAGTGPARPWKAAGPFALGAAATTSGTPSGHLTGRIDDVVAWRNVVSAHAVANMFGTNEKAVS</sequence>
<dbReference type="EMBL" id="JACHNF010000001">
    <property type="protein sequence ID" value="MBB5980239.1"/>
    <property type="molecule type" value="Genomic_DNA"/>
</dbReference>
<evidence type="ECO:0000313" key="6">
    <source>
        <dbReference type="EMBL" id="MBB5980239.1"/>
    </source>
</evidence>
<feature type="compositionally biased region" description="Low complexity" evidence="3">
    <location>
        <begin position="263"/>
        <end position="281"/>
    </location>
</feature>
<dbReference type="GO" id="GO:0006955">
    <property type="term" value="P:immune response"/>
    <property type="evidence" value="ECO:0007669"/>
    <property type="project" value="InterPro"/>
</dbReference>
<dbReference type="InterPro" id="IPR006558">
    <property type="entry name" value="LamG-like"/>
</dbReference>
<dbReference type="GO" id="GO:0005975">
    <property type="term" value="P:carbohydrate metabolic process"/>
    <property type="evidence" value="ECO:0007669"/>
    <property type="project" value="UniProtKB-ARBA"/>
</dbReference>
<dbReference type="InterPro" id="IPR042837">
    <property type="entry name" value="PTX3"/>
</dbReference>